<dbReference type="SUPFAM" id="SSF53474">
    <property type="entry name" value="alpha/beta-Hydrolases"/>
    <property type="match status" value="1"/>
</dbReference>
<comment type="caution">
    <text evidence="2">The sequence shown here is derived from an EMBL/GenBank/DDBJ whole genome shotgun (WGS) entry which is preliminary data.</text>
</comment>
<dbReference type="PANTHER" id="PTHR37946:SF1">
    <property type="entry name" value="SLL1969 PROTEIN"/>
    <property type="match status" value="1"/>
</dbReference>
<sequence length="226" mass="25139">MMIDHQFSNTPMRAILIHGMGHTPISMLILARRLRAAGIQPHLFAYSATLERWQPCVERLRRFIAARAEAAQYIVIGHSLGCVLTRAVLPQLARAPEACFFLAPPMKASTYAKRVAQWRLFRMLTGEMGQLLAQQDFMDALPLPSVPVRIYAGTSGPRGRWLPLGDELNDGILSLTETQLASLPVVMVPTIHTFIMNSRQVTDDIVAAVRTMRGTEPDLHLDGSKK</sequence>
<gene>
    <name evidence="2" type="ORF">ACFPM8_01205</name>
</gene>
<dbReference type="Pfam" id="PF12697">
    <property type="entry name" value="Abhydrolase_6"/>
    <property type="match status" value="1"/>
</dbReference>
<dbReference type="Proteomes" id="UP001596045">
    <property type="component" value="Unassembled WGS sequence"/>
</dbReference>
<dbReference type="InterPro" id="IPR000073">
    <property type="entry name" value="AB_hydrolase_1"/>
</dbReference>
<protein>
    <submittedName>
        <fullName evidence="2">Esterase/lipase family protein</fullName>
    </submittedName>
</protein>
<evidence type="ECO:0000259" key="1">
    <source>
        <dbReference type="Pfam" id="PF12697"/>
    </source>
</evidence>
<organism evidence="2 3">
    <name type="scientific">Paraherbaspirillum soli</name>
    <dbReference type="NCBI Taxonomy" id="631222"/>
    <lineage>
        <taxon>Bacteria</taxon>
        <taxon>Pseudomonadati</taxon>
        <taxon>Pseudomonadota</taxon>
        <taxon>Betaproteobacteria</taxon>
        <taxon>Burkholderiales</taxon>
        <taxon>Oxalobacteraceae</taxon>
        <taxon>Paraherbaspirillum</taxon>
    </lineage>
</organism>
<feature type="domain" description="AB hydrolase-1" evidence="1">
    <location>
        <begin position="15"/>
        <end position="204"/>
    </location>
</feature>
<proteinExistence type="predicted"/>
<dbReference type="PANTHER" id="PTHR37946">
    <property type="entry name" value="SLL1969 PROTEIN"/>
    <property type="match status" value="1"/>
</dbReference>
<keyword evidence="3" id="KW-1185">Reference proteome</keyword>
<name>A0ABW0M3E2_9BURK</name>
<accession>A0ABW0M3E2</accession>
<dbReference type="InterPro" id="IPR029058">
    <property type="entry name" value="AB_hydrolase_fold"/>
</dbReference>
<evidence type="ECO:0000313" key="3">
    <source>
        <dbReference type="Proteomes" id="UP001596045"/>
    </source>
</evidence>
<reference evidence="3" key="1">
    <citation type="journal article" date="2019" name="Int. J. Syst. Evol. Microbiol.">
        <title>The Global Catalogue of Microorganisms (GCM) 10K type strain sequencing project: providing services to taxonomists for standard genome sequencing and annotation.</title>
        <authorList>
            <consortium name="The Broad Institute Genomics Platform"/>
            <consortium name="The Broad Institute Genome Sequencing Center for Infectious Disease"/>
            <person name="Wu L."/>
            <person name="Ma J."/>
        </authorList>
    </citation>
    <scope>NUCLEOTIDE SEQUENCE [LARGE SCALE GENOMIC DNA]</scope>
    <source>
        <strain evidence="3">JCM 17066</strain>
    </source>
</reference>
<dbReference type="EMBL" id="JBHSMT010000005">
    <property type="protein sequence ID" value="MFC5472565.1"/>
    <property type="molecule type" value="Genomic_DNA"/>
</dbReference>
<evidence type="ECO:0000313" key="2">
    <source>
        <dbReference type="EMBL" id="MFC5472565.1"/>
    </source>
</evidence>
<dbReference type="RefSeq" id="WP_378994125.1">
    <property type="nucleotide sequence ID" value="NZ_JBHSMT010000005.1"/>
</dbReference>
<dbReference type="Gene3D" id="3.40.50.1820">
    <property type="entry name" value="alpha/beta hydrolase"/>
    <property type="match status" value="1"/>
</dbReference>